<dbReference type="Proteomes" id="UP000815325">
    <property type="component" value="Unassembled WGS sequence"/>
</dbReference>
<feature type="compositionally biased region" description="Low complexity" evidence="5">
    <location>
        <begin position="63"/>
        <end position="80"/>
    </location>
</feature>
<keyword evidence="4" id="KW-0378">Hydrolase</keyword>
<dbReference type="InterPro" id="IPR019758">
    <property type="entry name" value="Pept_S26A_signal_pept_1_CS"/>
</dbReference>
<evidence type="ECO:0000256" key="2">
    <source>
        <dbReference type="ARBA" id="ARBA00009370"/>
    </source>
</evidence>
<proteinExistence type="inferred from homology"/>
<dbReference type="NCBIfam" id="TIGR02227">
    <property type="entry name" value="sigpep_I_bact"/>
    <property type="match status" value="1"/>
</dbReference>
<evidence type="ECO:0000313" key="7">
    <source>
        <dbReference type="EMBL" id="KAF5842697.1"/>
    </source>
</evidence>
<reference evidence="7" key="1">
    <citation type="submission" date="2017-08" db="EMBL/GenBank/DDBJ databases">
        <authorList>
            <person name="Polle J.E."/>
            <person name="Barry K."/>
            <person name="Cushman J."/>
            <person name="Schmutz J."/>
            <person name="Tran D."/>
            <person name="Hathwaick L.T."/>
            <person name="Yim W.C."/>
            <person name="Jenkins J."/>
            <person name="Mckie-Krisberg Z.M."/>
            <person name="Prochnik S."/>
            <person name="Lindquist E."/>
            <person name="Dockter R.B."/>
            <person name="Adam C."/>
            <person name="Molina H."/>
            <person name="Bunkerborg J."/>
            <person name="Jin E."/>
            <person name="Buchheim M."/>
            <person name="Magnuson J."/>
        </authorList>
    </citation>
    <scope>NUCLEOTIDE SEQUENCE</scope>
    <source>
        <strain evidence="7">CCAP 19/18</strain>
    </source>
</reference>
<dbReference type="PRINTS" id="PR00727">
    <property type="entry name" value="LEADERPTASE"/>
</dbReference>
<dbReference type="InterPro" id="IPR036286">
    <property type="entry name" value="LexA/Signal_pep-like_sf"/>
</dbReference>
<feature type="compositionally biased region" description="Basic and acidic residues" evidence="5">
    <location>
        <begin position="84"/>
        <end position="97"/>
    </location>
</feature>
<evidence type="ECO:0000256" key="5">
    <source>
        <dbReference type="SAM" id="MobiDB-lite"/>
    </source>
</evidence>
<evidence type="ECO:0000256" key="3">
    <source>
        <dbReference type="ARBA" id="ARBA00013208"/>
    </source>
</evidence>
<dbReference type="PANTHER" id="PTHR43390">
    <property type="entry name" value="SIGNAL PEPTIDASE I"/>
    <property type="match status" value="1"/>
</dbReference>
<dbReference type="Gene3D" id="2.10.109.10">
    <property type="entry name" value="Umud Fragment, subunit A"/>
    <property type="match status" value="1"/>
</dbReference>
<dbReference type="EC" id="3.4.21.89" evidence="3"/>
<gene>
    <name evidence="7" type="ORF">DUNSADRAFT_5773</name>
</gene>
<evidence type="ECO:0000313" key="8">
    <source>
        <dbReference type="Proteomes" id="UP000815325"/>
    </source>
</evidence>
<dbReference type="InterPro" id="IPR000223">
    <property type="entry name" value="Pept_S26A_signal_pept_1"/>
</dbReference>
<dbReference type="EMBL" id="MU069457">
    <property type="protein sequence ID" value="KAF5842697.1"/>
    <property type="molecule type" value="Genomic_DNA"/>
</dbReference>
<dbReference type="SUPFAM" id="SSF51306">
    <property type="entry name" value="LexA/Signal peptidase"/>
    <property type="match status" value="1"/>
</dbReference>
<evidence type="ECO:0000259" key="6">
    <source>
        <dbReference type="Pfam" id="PF10502"/>
    </source>
</evidence>
<name>A0ABQ7H761_DUNSA</name>
<dbReference type="Pfam" id="PF10502">
    <property type="entry name" value="Peptidase_S26"/>
    <property type="match status" value="1"/>
</dbReference>
<protein>
    <recommendedName>
        <fullName evidence="3">signal peptidase I</fullName>
        <ecNumber evidence="3">3.4.21.89</ecNumber>
    </recommendedName>
</protein>
<comment type="catalytic activity">
    <reaction evidence="1">
        <text>Cleavage of hydrophobic, N-terminal signal or leader sequences from secreted and periplasmic proteins.</text>
        <dbReference type="EC" id="3.4.21.89"/>
    </reaction>
</comment>
<dbReference type="PANTHER" id="PTHR43390:SF1">
    <property type="entry name" value="CHLOROPLAST PROCESSING PEPTIDASE"/>
    <property type="match status" value="1"/>
</dbReference>
<feature type="region of interest" description="Disordered" evidence="5">
    <location>
        <begin position="46"/>
        <end position="104"/>
    </location>
</feature>
<comment type="caution">
    <text evidence="7">The sequence shown here is derived from an EMBL/GenBank/DDBJ whole genome shotgun (WGS) entry which is preliminary data.</text>
</comment>
<feature type="domain" description="Peptidase S26" evidence="6">
    <location>
        <begin position="123"/>
        <end position="281"/>
    </location>
</feature>
<evidence type="ECO:0000256" key="4">
    <source>
        <dbReference type="ARBA" id="ARBA00022801"/>
    </source>
</evidence>
<keyword evidence="8" id="KW-1185">Reference proteome</keyword>
<sequence length="314" mass="34046">MLQSIISRPPACLVRQPTTTIFCVPRFPGGGATHCSRRNLQRPTPWLCKSFRSPGQGGAPNLSDDAPSSSQGDSSSPSSSNHGQEGEQQSKPKDSKSSGESGGGGGDDGFIKFLGLKVSKDDLVTITLALAISYGIRWFIAEPRFIPSLSMYPSFDVGDRLIAEKITYRFVRPPTPGDVIIFHPAKGIGASSFMDDDVFIKRIVAVEGDVIEVHDGTLFVNGQPQKEPFIKEQPSYTLEKMTVPPGDVFVMGDNRNNSYDSHIWGPLPAENVLGRAVFKYWPLNKVGTLPDYTHSTKQPLLVSSSTPPSAPPLQ</sequence>
<evidence type="ECO:0000256" key="1">
    <source>
        <dbReference type="ARBA" id="ARBA00000677"/>
    </source>
</evidence>
<dbReference type="CDD" id="cd06530">
    <property type="entry name" value="S26_SPase_I"/>
    <property type="match status" value="1"/>
</dbReference>
<comment type="similarity">
    <text evidence="2">Belongs to the peptidase S26 family.</text>
</comment>
<accession>A0ABQ7H761</accession>
<dbReference type="PROSITE" id="PS00761">
    <property type="entry name" value="SPASE_I_3"/>
    <property type="match status" value="1"/>
</dbReference>
<organism evidence="7 8">
    <name type="scientific">Dunaliella salina</name>
    <name type="common">Green alga</name>
    <name type="synonym">Protococcus salinus</name>
    <dbReference type="NCBI Taxonomy" id="3046"/>
    <lineage>
        <taxon>Eukaryota</taxon>
        <taxon>Viridiplantae</taxon>
        <taxon>Chlorophyta</taxon>
        <taxon>core chlorophytes</taxon>
        <taxon>Chlorophyceae</taxon>
        <taxon>CS clade</taxon>
        <taxon>Chlamydomonadales</taxon>
        <taxon>Dunaliellaceae</taxon>
        <taxon>Dunaliella</taxon>
    </lineage>
</organism>
<dbReference type="InterPro" id="IPR019533">
    <property type="entry name" value="Peptidase_S26"/>
</dbReference>